<evidence type="ECO:0000256" key="1">
    <source>
        <dbReference type="SAM" id="Phobius"/>
    </source>
</evidence>
<dbReference type="InParanoid" id="A2EWW9"/>
<dbReference type="InterPro" id="IPR004843">
    <property type="entry name" value="Calcineurin-like_PHP"/>
</dbReference>
<accession>A2EWW9</accession>
<feature type="transmembrane region" description="Helical" evidence="1">
    <location>
        <begin position="609"/>
        <end position="630"/>
    </location>
</feature>
<keyword evidence="1" id="KW-0472">Membrane</keyword>
<dbReference type="GO" id="GO:0016787">
    <property type="term" value="F:hydrolase activity"/>
    <property type="evidence" value="ECO:0007669"/>
    <property type="project" value="InterPro"/>
</dbReference>
<dbReference type="CDD" id="cd07401">
    <property type="entry name" value="MPP_TMEM62_N"/>
    <property type="match status" value="1"/>
</dbReference>
<dbReference type="PANTHER" id="PTHR14795:SF0">
    <property type="entry name" value="TRANSMEMBRANE PROTEIN 62"/>
    <property type="match status" value="1"/>
</dbReference>
<feature type="transmembrane region" description="Helical" evidence="1">
    <location>
        <begin position="17"/>
        <end position="35"/>
    </location>
</feature>
<dbReference type="SMR" id="A2EWW9"/>
<dbReference type="OMA" id="RCEGVNW"/>
<dbReference type="EMBL" id="DS113522">
    <property type="protein sequence ID" value="EAY02884.1"/>
    <property type="molecule type" value="Genomic_DNA"/>
</dbReference>
<feature type="domain" description="Calcineurin-like phosphoesterase" evidence="2">
    <location>
        <begin position="64"/>
        <end position="276"/>
    </location>
</feature>
<dbReference type="Proteomes" id="UP000001542">
    <property type="component" value="Unassembled WGS sequence"/>
</dbReference>
<name>A2EWW9_TRIV3</name>
<feature type="transmembrane region" description="Helical" evidence="1">
    <location>
        <begin position="496"/>
        <end position="517"/>
    </location>
</feature>
<dbReference type="InterPro" id="IPR041871">
    <property type="entry name" value="MPP_TMEM62"/>
</dbReference>
<dbReference type="PANTHER" id="PTHR14795">
    <property type="entry name" value="HELICASE RELATED"/>
    <property type="match status" value="1"/>
</dbReference>
<evidence type="ECO:0000259" key="2">
    <source>
        <dbReference type="Pfam" id="PF00149"/>
    </source>
</evidence>
<dbReference type="InterPro" id="IPR029052">
    <property type="entry name" value="Metallo-depent_PP-like"/>
</dbReference>
<feature type="transmembrane region" description="Helical" evidence="1">
    <location>
        <begin position="464"/>
        <end position="484"/>
    </location>
</feature>
<dbReference type="VEuPathDB" id="TrichDB:TVAGG3_0813840"/>
<dbReference type="VEuPathDB" id="TrichDB:TVAG_174260"/>
<reference evidence="3" key="1">
    <citation type="submission" date="2006-10" db="EMBL/GenBank/DDBJ databases">
        <authorList>
            <person name="Amadeo P."/>
            <person name="Zhao Q."/>
            <person name="Wortman J."/>
            <person name="Fraser-Liggett C."/>
            <person name="Carlton J."/>
        </authorList>
    </citation>
    <scope>NUCLEOTIDE SEQUENCE</scope>
    <source>
        <strain evidence="3">G3</strain>
    </source>
</reference>
<evidence type="ECO:0000313" key="3">
    <source>
        <dbReference type="EMBL" id="EAY02884.1"/>
    </source>
</evidence>
<dbReference type="KEGG" id="tva:4760724"/>
<keyword evidence="1" id="KW-0812">Transmembrane</keyword>
<dbReference type="OrthoDB" id="45365at2759"/>
<dbReference type="STRING" id="5722.A2EWW9"/>
<dbReference type="AlphaFoldDB" id="A2EWW9"/>
<gene>
    <name evidence="3" type="ORF">TVAG_174260</name>
</gene>
<sequence length="653" mass="75557">MADAICDLSNLSQWKYIQSQYSWLILVLIVIYILIKQKTSQKTIPIPSSTQKQDTSTKQDPEYFFHLTDVHVNSLLPNLPEQLDSALKVISKYDPEMLIITGDLVDNWGTNTIHKYAKQYAPDHKIYKNITEPYGKKIKYFIDQPGNHDLFAAKSFDSQENNILKYSYYYSTHKDITFEEFQLSSKVIGNTTYIFVNPFNYPSPRALFDFFAHPTTELLDRLTKTIKSVQTKHKVIITHIPADLWDKSCKSSSGKSYMDIIKESDADLVISGHSHPVSAAPTHRNGVLEIFGSDLREHRGIGLVTQDNGVFVYHSMSLSNTSRMFVINPQPSDQLSQKSVFNEKFSKVRVLLFGDKSDIFVNHSKMSFIKEIKPNVYLYEKEVELQNGYNNLEISSNDEKKTVNVYVGEKTESVKEVLYNYYNKFCSFSTLFYILFPICLFILFPVPFEHYFQCTKDLMMRENIWIYSPQISFFNIIEETFLGFVSVRWRILRLPLLMRSILFFACLSPFFIPFVFIKIEDLTGIVINYGMIVRGNYLHDIWGTIFSAVYEMAVICPAIMLSSSIATSESFYFAFFIDFTFWLISFCVCLKFCNTYVTETAGTIRANTSPLFIFMPLILLGCIVFCKFYANPSKQSERLMFFQDLSNSNQIEL</sequence>
<keyword evidence="4" id="KW-1185">Reference proteome</keyword>
<organism evidence="3 4">
    <name type="scientific">Trichomonas vaginalis (strain ATCC PRA-98 / G3)</name>
    <dbReference type="NCBI Taxonomy" id="412133"/>
    <lineage>
        <taxon>Eukaryota</taxon>
        <taxon>Metamonada</taxon>
        <taxon>Parabasalia</taxon>
        <taxon>Trichomonadida</taxon>
        <taxon>Trichomonadidae</taxon>
        <taxon>Trichomonas</taxon>
    </lineage>
</organism>
<dbReference type="SUPFAM" id="SSF56300">
    <property type="entry name" value="Metallo-dependent phosphatases"/>
    <property type="match status" value="1"/>
</dbReference>
<feature type="transmembrane region" description="Helical" evidence="1">
    <location>
        <begin position="571"/>
        <end position="597"/>
    </location>
</feature>
<dbReference type="Gene3D" id="3.60.21.10">
    <property type="match status" value="1"/>
</dbReference>
<reference evidence="3" key="2">
    <citation type="journal article" date="2007" name="Science">
        <title>Draft genome sequence of the sexually transmitted pathogen Trichomonas vaginalis.</title>
        <authorList>
            <person name="Carlton J.M."/>
            <person name="Hirt R.P."/>
            <person name="Silva J.C."/>
            <person name="Delcher A.L."/>
            <person name="Schatz M."/>
            <person name="Zhao Q."/>
            <person name="Wortman J.R."/>
            <person name="Bidwell S.L."/>
            <person name="Alsmark U.C.M."/>
            <person name="Besteiro S."/>
            <person name="Sicheritz-Ponten T."/>
            <person name="Noel C.J."/>
            <person name="Dacks J.B."/>
            <person name="Foster P.G."/>
            <person name="Simillion C."/>
            <person name="Van de Peer Y."/>
            <person name="Miranda-Saavedra D."/>
            <person name="Barton G.J."/>
            <person name="Westrop G.D."/>
            <person name="Mueller S."/>
            <person name="Dessi D."/>
            <person name="Fiori P.L."/>
            <person name="Ren Q."/>
            <person name="Paulsen I."/>
            <person name="Zhang H."/>
            <person name="Bastida-Corcuera F.D."/>
            <person name="Simoes-Barbosa A."/>
            <person name="Brown M.T."/>
            <person name="Hayes R.D."/>
            <person name="Mukherjee M."/>
            <person name="Okumura C.Y."/>
            <person name="Schneider R."/>
            <person name="Smith A.J."/>
            <person name="Vanacova S."/>
            <person name="Villalvazo M."/>
            <person name="Haas B.J."/>
            <person name="Pertea M."/>
            <person name="Feldblyum T.V."/>
            <person name="Utterback T.R."/>
            <person name="Shu C.L."/>
            <person name="Osoegawa K."/>
            <person name="de Jong P.J."/>
            <person name="Hrdy I."/>
            <person name="Horvathova L."/>
            <person name="Zubacova Z."/>
            <person name="Dolezal P."/>
            <person name="Malik S.B."/>
            <person name="Logsdon J.M. Jr."/>
            <person name="Henze K."/>
            <person name="Gupta A."/>
            <person name="Wang C.C."/>
            <person name="Dunne R.L."/>
            <person name="Upcroft J.A."/>
            <person name="Upcroft P."/>
            <person name="White O."/>
            <person name="Salzberg S.L."/>
            <person name="Tang P."/>
            <person name="Chiu C.-H."/>
            <person name="Lee Y.-S."/>
            <person name="Embley T.M."/>
            <person name="Coombs G.H."/>
            <person name="Mottram J.C."/>
            <person name="Tachezy J."/>
            <person name="Fraser-Liggett C.M."/>
            <person name="Johnson P.J."/>
        </authorList>
    </citation>
    <scope>NUCLEOTIDE SEQUENCE [LARGE SCALE GENOMIC DNA]</scope>
    <source>
        <strain evidence="3">G3</strain>
    </source>
</reference>
<dbReference type="Pfam" id="PF00149">
    <property type="entry name" value="Metallophos"/>
    <property type="match status" value="1"/>
</dbReference>
<keyword evidence="1" id="KW-1133">Transmembrane helix</keyword>
<dbReference type="RefSeq" id="XP_001315107.1">
    <property type="nucleotide sequence ID" value="XM_001315072.1"/>
</dbReference>
<proteinExistence type="predicted"/>
<evidence type="ECO:0000313" key="4">
    <source>
        <dbReference type="Proteomes" id="UP000001542"/>
    </source>
</evidence>
<feature type="transmembrane region" description="Helical" evidence="1">
    <location>
        <begin position="425"/>
        <end position="444"/>
    </location>
</feature>
<protein>
    <submittedName>
        <fullName evidence="3">Ser/Thr protein phosphatase, putative</fullName>
    </submittedName>
</protein>
<feature type="transmembrane region" description="Helical" evidence="1">
    <location>
        <begin position="537"/>
        <end position="559"/>
    </location>
</feature>